<name>A0A8J9ZZI0_BRALA</name>
<dbReference type="PANTHER" id="PTHR12147">
    <property type="entry name" value="METALLOPEPTIDASE M28 FAMILY MEMBER"/>
    <property type="match status" value="1"/>
</dbReference>
<comment type="similarity">
    <text evidence="2">Belongs to the peptidase M28 family. M28B subfamily.</text>
</comment>
<dbReference type="PANTHER" id="PTHR12147:SF26">
    <property type="entry name" value="PEPTIDASE M28 DOMAIN-CONTAINING PROTEIN"/>
    <property type="match status" value="1"/>
</dbReference>
<evidence type="ECO:0000256" key="1">
    <source>
        <dbReference type="ARBA" id="ARBA00001947"/>
    </source>
</evidence>
<evidence type="ECO:0000256" key="3">
    <source>
        <dbReference type="ARBA" id="ARBA00022801"/>
    </source>
</evidence>
<dbReference type="SUPFAM" id="SSF53187">
    <property type="entry name" value="Zn-dependent exopeptidases"/>
    <property type="match status" value="1"/>
</dbReference>
<keyword evidence="6" id="KW-1185">Reference proteome</keyword>
<evidence type="ECO:0000259" key="4">
    <source>
        <dbReference type="Pfam" id="PF04389"/>
    </source>
</evidence>
<dbReference type="GO" id="GO:0008235">
    <property type="term" value="F:metalloexopeptidase activity"/>
    <property type="evidence" value="ECO:0007669"/>
    <property type="project" value="InterPro"/>
</dbReference>
<dbReference type="Pfam" id="PF04389">
    <property type="entry name" value="Peptidase_M28"/>
    <property type="match status" value="1"/>
</dbReference>
<accession>A0A8J9ZZI0</accession>
<dbReference type="PROSITE" id="PS00758">
    <property type="entry name" value="ARGE_DAPE_CPG2_1"/>
    <property type="match status" value="1"/>
</dbReference>
<dbReference type="InterPro" id="IPR045175">
    <property type="entry name" value="M28_fam"/>
</dbReference>
<gene>
    <name evidence="5" type="primary">Hypp3366</name>
    <name evidence="5" type="ORF">BLAG_LOCUS20022</name>
</gene>
<evidence type="ECO:0000313" key="5">
    <source>
        <dbReference type="EMBL" id="CAH1266423.1"/>
    </source>
</evidence>
<dbReference type="AlphaFoldDB" id="A0A8J9ZZI0"/>
<dbReference type="InterPro" id="IPR007484">
    <property type="entry name" value="Peptidase_M28"/>
</dbReference>
<dbReference type="EMBL" id="OV696690">
    <property type="protein sequence ID" value="CAH1266423.1"/>
    <property type="molecule type" value="Genomic_DNA"/>
</dbReference>
<reference evidence="5" key="1">
    <citation type="submission" date="2022-01" db="EMBL/GenBank/DDBJ databases">
        <authorList>
            <person name="Braso-Vives M."/>
        </authorList>
    </citation>
    <scope>NUCLEOTIDE SEQUENCE</scope>
</reference>
<dbReference type="Proteomes" id="UP000838412">
    <property type="component" value="Chromosome 5"/>
</dbReference>
<evidence type="ECO:0000256" key="2">
    <source>
        <dbReference type="ARBA" id="ARBA00005634"/>
    </source>
</evidence>
<comment type="cofactor">
    <cofactor evidence="1">
        <name>Zn(2+)</name>
        <dbReference type="ChEBI" id="CHEBI:29105"/>
    </cofactor>
</comment>
<evidence type="ECO:0000313" key="6">
    <source>
        <dbReference type="Proteomes" id="UP000838412"/>
    </source>
</evidence>
<dbReference type="InterPro" id="IPR001261">
    <property type="entry name" value="ArgE/DapE_CS"/>
</dbReference>
<sequence>MVLRPRLELEATLPPDPRQVSAWIGRGRPLEGVSTHAADTTSSKTNLRALLTDRFSSIRHHVTGADAKRAAADYFINTMEEYGMQIFMDGFLLSDRRIQAANILALWNGRQSNTPNDKPVLLAAHYDTTRDSPGVDKNGSGMAALIEAARVISSQPCLQEYTVGFVAFDFWEREKRKSSPQSACYEWGCGSRRRPAMSGAVAADRKSPQSACYEWGCGSRQWVTYSLMPYLEQSGLTPANFQGVIVMDTIMNYNNTPGSQAVPNAEIYKQTPGVVDIYRSSEADGFRGNFITSVARSDYDRTLYTAFQRKWNSLGDPQYKQYNALIPIKDVETDGPKSPYWPVYRFLSYSDLWSFWKDNPDLKTMLLSDTAPLRGQMQQCFHQPCDDMRFVTEENLGLLKKTTDAVIALALEFSNTRTSCRDPLTAAPANFKAGLTMEGALEIDGQDLAFKIVVDAFKPSGVVRMTVGNEDLSVSDSLSGRYDAETQQLTMRLTEPIQAVRVEEDPFKKTNWNMNGQELLRKVDPLLPCPVFSG</sequence>
<organism evidence="5 6">
    <name type="scientific">Branchiostoma lanceolatum</name>
    <name type="common">Common lancelet</name>
    <name type="synonym">Amphioxus lanceolatum</name>
    <dbReference type="NCBI Taxonomy" id="7740"/>
    <lineage>
        <taxon>Eukaryota</taxon>
        <taxon>Metazoa</taxon>
        <taxon>Chordata</taxon>
        <taxon>Cephalochordata</taxon>
        <taxon>Leptocardii</taxon>
        <taxon>Amphioxiformes</taxon>
        <taxon>Branchiostomatidae</taxon>
        <taxon>Branchiostoma</taxon>
    </lineage>
</organism>
<proteinExistence type="inferred from homology"/>
<dbReference type="OrthoDB" id="2214at2759"/>
<feature type="domain" description="Peptidase M28" evidence="4">
    <location>
        <begin position="102"/>
        <end position="172"/>
    </location>
</feature>
<dbReference type="GO" id="GO:0006508">
    <property type="term" value="P:proteolysis"/>
    <property type="evidence" value="ECO:0007669"/>
    <property type="project" value="InterPro"/>
</dbReference>
<dbReference type="Gene3D" id="3.40.630.10">
    <property type="entry name" value="Zn peptidases"/>
    <property type="match status" value="1"/>
</dbReference>
<protein>
    <submittedName>
        <fullName evidence="5">Hypp3366 protein</fullName>
    </submittedName>
</protein>
<keyword evidence="3" id="KW-0378">Hydrolase</keyword>